<sequence>MLRCVASRLVVPSMRGAASMLGVTSRKMSSKPKESDEAFDNRWHAYFSRQVFFFKPDLDAWELRKGLNEIYGHDLVPEPKIIIAMLHACRRLNDFPMTVRVLEAVYDKGAGSNEIYNYILGEIKPTMEELGLSTPEELGLAK</sequence>
<reference evidence="14 15" key="1">
    <citation type="submission" date="2022-05" db="EMBL/GenBank/DDBJ databases">
        <authorList>
            <consortium name="Genoscope - CEA"/>
            <person name="William W."/>
        </authorList>
    </citation>
    <scope>NUCLEOTIDE SEQUENCE [LARGE SCALE GENOMIC DNA]</scope>
</reference>
<dbReference type="Gene3D" id="1.25.40.40">
    <property type="entry name" value="Cytochrome c oxidase, subunit Va/VI"/>
    <property type="match status" value="1"/>
</dbReference>
<evidence type="ECO:0000313" key="15">
    <source>
        <dbReference type="Proteomes" id="UP001159428"/>
    </source>
</evidence>
<gene>
    <name evidence="14" type="ORF">PMEA_00010479</name>
</gene>
<evidence type="ECO:0000256" key="7">
    <source>
        <dbReference type="ARBA" id="ARBA00022792"/>
    </source>
</evidence>
<comment type="caution">
    <text evidence="14">The sequence shown here is derived from an EMBL/GenBank/DDBJ whole genome shotgun (WGS) entry which is preliminary data.</text>
</comment>
<keyword evidence="11 13" id="KW-0472">Membrane</keyword>
<keyword evidence="6 13" id="KW-0479">Metal-binding</keyword>
<dbReference type="GO" id="GO:0006123">
    <property type="term" value="P:mitochondrial electron transport, cytochrome c to oxygen"/>
    <property type="evidence" value="ECO:0007669"/>
    <property type="project" value="UniProtKB-UniRule"/>
</dbReference>
<evidence type="ECO:0000256" key="4">
    <source>
        <dbReference type="ARBA" id="ARBA00021968"/>
    </source>
</evidence>
<evidence type="ECO:0000256" key="1">
    <source>
        <dbReference type="ARBA" id="ARBA00004443"/>
    </source>
</evidence>
<evidence type="ECO:0000256" key="3">
    <source>
        <dbReference type="ARBA" id="ARBA00007972"/>
    </source>
</evidence>
<evidence type="ECO:0000256" key="9">
    <source>
        <dbReference type="ARBA" id="ARBA00023004"/>
    </source>
</evidence>
<dbReference type="CDD" id="cd00923">
    <property type="entry name" value="Cyt_c_Oxidase_Va"/>
    <property type="match status" value="1"/>
</dbReference>
<keyword evidence="7 13" id="KW-0999">Mitochondrion inner membrane</keyword>
<accession>A0AAU9VRI9</accession>
<dbReference type="PANTHER" id="PTHR14200:SF11">
    <property type="entry name" value="CYTOCHROME C OXIDASE SUBUNIT 5A, MITOCHONDRIAL"/>
    <property type="match status" value="1"/>
</dbReference>
<evidence type="ECO:0000256" key="6">
    <source>
        <dbReference type="ARBA" id="ARBA00022723"/>
    </source>
</evidence>
<keyword evidence="9 13" id="KW-0408">Iron</keyword>
<evidence type="ECO:0000256" key="2">
    <source>
        <dbReference type="ARBA" id="ARBA00004673"/>
    </source>
</evidence>
<evidence type="ECO:0000313" key="14">
    <source>
        <dbReference type="EMBL" id="CAH3034101.1"/>
    </source>
</evidence>
<evidence type="ECO:0000256" key="8">
    <source>
        <dbReference type="ARBA" id="ARBA00022946"/>
    </source>
</evidence>
<dbReference type="GO" id="GO:0005743">
    <property type="term" value="C:mitochondrial inner membrane"/>
    <property type="evidence" value="ECO:0007669"/>
    <property type="project" value="UniProtKB-SubCell"/>
</dbReference>
<evidence type="ECO:0000256" key="12">
    <source>
        <dbReference type="ARBA" id="ARBA00031049"/>
    </source>
</evidence>
<comment type="similarity">
    <text evidence="3 13">Belongs to the cytochrome c oxidase subunit 5A family.</text>
</comment>
<organism evidence="14 15">
    <name type="scientific">Pocillopora meandrina</name>
    <dbReference type="NCBI Taxonomy" id="46732"/>
    <lineage>
        <taxon>Eukaryota</taxon>
        <taxon>Metazoa</taxon>
        <taxon>Cnidaria</taxon>
        <taxon>Anthozoa</taxon>
        <taxon>Hexacorallia</taxon>
        <taxon>Scleractinia</taxon>
        <taxon>Astrocoeniina</taxon>
        <taxon>Pocilloporidae</taxon>
        <taxon>Pocillopora</taxon>
    </lineage>
</organism>
<evidence type="ECO:0000256" key="11">
    <source>
        <dbReference type="ARBA" id="ARBA00023136"/>
    </source>
</evidence>
<keyword evidence="15" id="KW-1185">Reference proteome</keyword>
<evidence type="ECO:0000256" key="10">
    <source>
        <dbReference type="ARBA" id="ARBA00023128"/>
    </source>
</evidence>
<comment type="pathway">
    <text evidence="2 13">Energy metabolism; oxidative phosphorylation.</text>
</comment>
<evidence type="ECO:0000256" key="13">
    <source>
        <dbReference type="RuleBase" id="RU368103"/>
    </source>
</evidence>
<keyword evidence="8 13" id="KW-0809">Transit peptide</keyword>
<dbReference type="PANTHER" id="PTHR14200">
    <property type="entry name" value="CYTOCHROME C OXIDASE POLYPEPTIDE"/>
    <property type="match status" value="1"/>
</dbReference>
<dbReference type="AlphaFoldDB" id="A0AAU9VRI9"/>
<dbReference type="GO" id="GO:0045277">
    <property type="term" value="C:respiratory chain complex IV"/>
    <property type="evidence" value="ECO:0007669"/>
    <property type="project" value="UniProtKB-UniRule"/>
</dbReference>
<dbReference type="SUPFAM" id="SSF48479">
    <property type="entry name" value="Cytochrome c oxidase subunit E"/>
    <property type="match status" value="1"/>
</dbReference>
<comment type="subunit">
    <text evidence="13">Component of the cytochrome c oxidase (complex IV, CIV), a multisubunit enzyme composed of a catalytic core of 3 subunits and several supernumerary subunits. The complex exists as a monomer or a dimer and forms supercomplexes (SCs) in the inner mitochondrial membrane with ubiquinol-cytochrome c oxidoreductase (cytochrome b-c1 complex, complex III, CIII).</text>
</comment>
<dbReference type="Proteomes" id="UP001159428">
    <property type="component" value="Unassembled WGS sequence"/>
</dbReference>
<comment type="function">
    <text evidence="13">Component of the cytochrome c oxidase, the last enzyme in the mitochondrial electron transport chain which drives oxidative phosphorylation. The respiratory chain contains 3 multisubunit complexes succinate dehydrogenase (complex II, CII), ubiquinol-cytochrome c oxidoreductase (cytochrome b-c1 complex, complex III, CIII) and cytochrome c oxidase (complex IV, CIV), that cooperate to transfer electrons derived from NADH and succinate to molecular oxygen, creating an electrochemical gradient over the inner membrane that drives transmembrane transport and the ATP synthase. Cytochrome c oxidase is the component of the respiratory chain that catalyzes the reduction of oxygen to water. Electrons originating from reduced cytochrome c in the intermembrane space (IMS) are transferred via the dinuclear copper A center (CU(A)) of subunit 2 and heme A of subunit 1 to the active site in subunit 1, a binuclear center (BNC) formed by heme A3 and copper B (CU(B)). The BNC reduces molecular oxygen to 2 water molecules using 4 electrons from cytochrome c in the IMS and 4 protons from the mitochondrial matrix.</text>
</comment>
<evidence type="ECO:0000256" key="5">
    <source>
        <dbReference type="ARBA" id="ARBA00022617"/>
    </source>
</evidence>
<dbReference type="EMBL" id="CALNXJ010000002">
    <property type="protein sequence ID" value="CAH3034101.1"/>
    <property type="molecule type" value="Genomic_DNA"/>
</dbReference>
<dbReference type="Pfam" id="PF02284">
    <property type="entry name" value="COX5A"/>
    <property type="match status" value="1"/>
</dbReference>
<name>A0AAU9VRI9_9CNID</name>
<proteinExistence type="inferred from homology"/>
<dbReference type="InterPro" id="IPR003204">
    <property type="entry name" value="Cyt_c_oxidase_su5A/6"/>
</dbReference>
<dbReference type="GO" id="GO:0046872">
    <property type="term" value="F:metal ion binding"/>
    <property type="evidence" value="ECO:0007669"/>
    <property type="project" value="UniProtKB-UniRule"/>
</dbReference>
<keyword evidence="10 13" id="KW-0496">Mitochondrion</keyword>
<dbReference type="InterPro" id="IPR036545">
    <property type="entry name" value="Cyt_c_oxidase_su5A/6_sf"/>
</dbReference>
<protein>
    <recommendedName>
        <fullName evidence="4 13">Cytochrome c oxidase subunit 5A, mitochondrial</fullName>
    </recommendedName>
    <alternativeName>
        <fullName evidence="12 13">Cytochrome c oxidase polypeptide Va</fullName>
    </alternativeName>
</protein>
<comment type="subcellular location">
    <subcellularLocation>
        <location evidence="1 13">Mitochondrion inner membrane</location>
        <topology evidence="1 13">Peripheral membrane protein</topology>
        <orientation evidence="1 13">Matrix side</orientation>
    </subcellularLocation>
</comment>
<keyword evidence="5 13" id="KW-0349">Heme</keyword>